<dbReference type="InterPro" id="IPR024520">
    <property type="entry name" value="DUF3558"/>
</dbReference>
<reference evidence="1 4" key="2">
    <citation type="journal article" date="2019" name="Int. J. Syst. Evol. Microbiol.">
        <title>The Global Catalogue of Microorganisms (GCM) 10K type strain sequencing project: providing services to taxonomists for standard genome sequencing and annotation.</title>
        <authorList>
            <consortium name="The Broad Institute Genomics Platform"/>
            <consortium name="The Broad Institute Genome Sequencing Center for Infectious Disease"/>
            <person name="Wu L."/>
            <person name="Ma J."/>
        </authorList>
    </citation>
    <scope>NUCLEOTIDE SEQUENCE [LARGE SCALE GENOMIC DNA]</scope>
    <source>
        <strain evidence="1 4">JCM 10664</strain>
    </source>
</reference>
<evidence type="ECO:0000313" key="4">
    <source>
        <dbReference type="Proteomes" id="UP001500220"/>
    </source>
</evidence>
<dbReference type="Pfam" id="PF12079">
    <property type="entry name" value="DUF3558"/>
    <property type="match status" value="1"/>
</dbReference>
<gene>
    <name evidence="1" type="ORF">GCM10009545_10250</name>
    <name evidence="2" type="ORF">GCM10011581_42620</name>
</gene>
<dbReference type="Proteomes" id="UP001500220">
    <property type="component" value="Unassembled WGS sequence"/>
</dbReference>
<organism evidence="2 3">
    <name type="scientific">Saccharopolyspora thermophila</name>
    <dbReference type="NCBI Taxonomy" id="89367"/>
    <lineage>
        <taxon>Bacteria</taxon>
        <taxon>Bacillati</taxon>
        <taxon>Actinomycetota</taxon>
        <taxon>Actinomycetes</taxon>
        <taxon>Pseudonocardiales</taxon>
        <taxon>Pseudonocardiaceae</taxon>
        <taxon>Saccharopolyspora</taxon>
    </lineage>
</organism>
<accession>A0A917K6K1</accession>
<dbReference type="Proteomes" id="UP000597989">
    <property type="component" value="Unassembled WGS sequence"/>
</dbReference>
<proteinExistence type="predicted"/>
<protein>
    <recommendedName>
        <fullName evidence="5">DUF3558 domain-containing protein</fullName>
    </recommendedName>
</protein>
<reference evidence="2" key="3">
    <citation type="submission" date="2020-09" db="EMBL/GenBank/DDBJ databases">
        <authorList>
            <person name="Sun Q."/>
            <person name="Zhou Y."/>
        </authorList>
    </citation>
    <scope>NUCLEOTIDE SEQUENCE</scope>
    <source>
        <strain evidence="2">CGMCC 4.7206</strain>
    </source>
</reference>
<name>A0A917K6K1_9PSEU</name>
<evidence type="ECO:0000313" key="1">
    <source>
        <dbReference type="EMBL" id="GAA0510065.1"/>
    </source>
</evidence>
<dbReference type="AlphaFoldDB" id="A0A917K6K1"/>
<comment type="caution">
    <text evidence="2">The sequence shown here is derived from an EMBL/GenBank/DDBJ whole genome shotgun (WGS) entry which is preliminary data.</text>
</comment>
<keyword evidence="4" id="KW-1185">Reference proteome</keyword>
<dbReference type="EMBL" id="BMMT01000018">
    <property type="protein sequence ID" value="GGJ00918.1"/>
    <property type="molecule type" value="Genomic_DNA"/>
</dbReference>
<evidence type="ECO:0000313" key="2">
    <source>
        <dbReference type="EMBL" id="GGJ00918.1"/>
    </source>
</evidence>
<dbReference type="RefSeq" id="WP_229680382.1">
    <property type="nucleotide sequence ID" value="NZ_BAAAHC010000003.1"/>
</dbReference>
<evidence type="ECO:0000313" key="3">
    <source>
        <dbReference type="Proteomes" id="UP000597989"/>
    </source>
</evidence>
<reference evidence="2 3" key="1">
    <citation type="journal article" date="2014" name="Int. J. Syst. Evol. Microbiol.">
        <title>Complete genome sequence of Corynebacterium casei LMG S-19264T (=DSM 44701T), isolated from a smear-ripened cheese.</title>
        <authorList>
            <consortium name="US DOE Joint Genome Institute (JGI-PGF)"/>
            <person name="Walter F."/>
            <person name="Albersmeier A."/>
            <person name="Kalinowski J."/>
            <person name="Ruckert C."/>
        </authorList>
    </citation>
    <scope>NUCLEOTIDE SEQUENCE [LARGE SCALE GENOMIC DNA]</scope>
    <source>
        <strain evidence="2 3">CGMCC 4.7206</strain>
    </source>
</reference>
<sequence>MPTAWDGLSDLIVIMRTTRVTAVAALTVTGLLLGGCGGPRGAEAPSSTNQPPTNETSALASLDPCTVLPQAELQSIGVTKPGEFVDQGTGESGCDFNAGDFLLTIYKAEKDDLSYWRGQRDNFAVFEPNQVGSRNGIKAVTKGSEGQGLCRQIMESGGGSVSIAITYRADKIQGNDPCAKALEIARLVEPKLPK</sequence>
<evidence type="ECO:0008006" key="5">
    <source>
        <dbReference type="Google" id="ProtNLM"/>
    </source>
</evidence>
<reference evidence="1" key="4">
    <citation type="submission" date="2023-12" db="EMBL/GenBank/DDBJ databases">
        <authorList>
            <person name="Sun Q."/>
            <person name="Inoue M."/>
        </authorList>
    </citation>
    <scope>NUCLEOTIDE SEQUENCE</scope>
    <source>
        <strain evidence="1">JCM 10664</strain>
    </source>
</reference>
<dbReference type="EMBL" id="BAAAHC010000003">
    <property type="protein sequence ID" value="GAA0510065.1"/>
    <property type="molecule type" value="Genomic_DNA"/>
</dbReference>